<organism evidence="1 2">
    <name type="scientific">Streptomyces subrutilus</name>
    <dbReference type="NCBI Taxonomy" id="36818"/>
    <lineage>
        <taxon>Bacteria</taxon>
        <taxon>Bacillati</taxon>
        <taxon>Actinomycetota</taxon>
        <taxon>Actinomycetes</taxon>
        <taxon>Kitasatosporales</taxon>
        <taxon>Streptomycetaceae</taxon>
        <taxon>Streptomyces</taxon>
    </lineage>
</organism>
<protein>
    <recommendedName>
        <fullName evidence="3">DUF72 domain-containing protein</fullName>
    </recommendedName>
</protein>
<keyword evidence="2" id="KW-1185">Reference proteome</keyword>
<dbReference type="EMBL" id="MEHK01000001">
    <property type="protein sequence ID" value="OEJ34417.1"/>
    <property type="molecule type" value="Genomic_DNA"/>
</dbReference>
<dbReference type="PANTHER" id="PTHR30348:SF13">
    <property type="entry name" value="UPF0759 PROTEIN YUNF"/>
    <property type="match status" value="1"/>
</dbReference>
<dbReference type="PANTHER" id="PTHR30348">
    <property type="entry name" value="UNCHARACTERIZED PROTEIN YECE"/>
    <property type="match status" value="1"/>
</dbReference>
<name>A0A1E5PY00_9ACTN</name>
<gene>
    <name evidence="1" type="ORF">BGK67_26510</name>
</gene>
<evidence type="ECO:0008006" key="3">
    <source>
        <dbReference type="Google" id="ProtNLM"/>
    </source>
</evidence>
<dbReference type="SUPFAM" id="SSF117396">
    <property type="entry name" value="TM1631-like"/>
    <property type="match status" value="1"/>
</dbReference>
<proteinExistence type="predicted"/>
<accession>A0A1E5PY00</accession>
<evidence type="ECO:0000313" key="1">
    <source>
        <dbReference type="EMBL" id="OEJ34417.1"/>
    </source>
</evidence>
<reference evidence="1 2" key="1">
    <citation type="submission" date="2016-08" db="EMBL/GenBank/DDBJ databases">
        <title>The complete genome of Streptomyces subrutilus 10-1-1.</title>
        <authorList>
            <person name="Chen X."/>
        </authorList>
    </citation>
    <scope>NUCLEOTIDE SEQUENCE [LARGE SCALE GENOMIC DNA]</scope>
    <source>
        <strain evidence="1 2">10-1-1</strain>
    </source>
</reference>
<dbReference type="InterPro" id="IPR002763">
    <property type="entry name" value="DUF72"/>
</dbReference>
<comment type="caution">
    <text evidence="1">The sequence shown here is derived from an EMBL/GenBank/DDBJ whole genome shotgun (WGS) entry which is preliminary data.</text>
</comment>
<dbReference type="InterPro" id="IPR036520">
    <property type="entry name" value="UPF0759_sf"/>
</dbReference>
<dbReference type="Gene3D" id="3.20.20.410">
    <property type="entry name" value="Protein of unknown function UPF0759"/>
    <property type="match status" value="1"/>
</dbReference>
<dbReference type="AlphaFoldDB" id="A0A1E5PY00"/>
<dbReference type="Pfam" id="PF01904">
    <property type="entry name" value="DUF72"/>
    <property type="match status" value="1"/>
</dbReference>
<dbReference type="RefSeq" id="WP_069922609.1">
    <property type="nucleotide sequence ID" value="NZ_MEHK01000001.1"/>
</dbReference>
<dbReference type="Proteomes" id="UP000095705">
    <property type="component" value="Unassembled WGS sequence"/>
</dbReference>
<evidence type="ECO:0000313" key="2">
    <source>
        <dbReference type="Proteomes" id="UP000095705"/>
    </source>
</evidence>
<sequence>MGDISVGTCSWTDPSLVAGGWYPAGQRDAEGRLRYYASRFPVVEVDSTYYGMPSLRNSVLWAERTPPGFRFDVKAFSLLTGHPTRTAALPADLRGGDAPARVRADPALLKEVWQRFSSALEPLRESGRLGTLLFQFPPSLAPGARGEQLVEESVGRAEGWPVAVEFRHPEWWSERRRAATAGFLTRCGAAAVAVDTAQGLPSSVPPVTAVTTPELAVVRFHGRSPAWGSSGPGSKEAAYRHTYTEAELAPWAARLRSMARQAGSVHALFNNCCADASVRAAETMRRLLERPPHPR</sequence>
<dbReference type="OrthoDB" id="9780310at2"/>